<dbReference type="Pfam" id="PF15430">
    <property type="entry name" value="SVWC"/>
    <property type="match status" value="1"/>
</dbReference>
<keyword evidence="3" id="KW-0812">Transmembrane</keyword>
<evidence type="ECO:0000256" key="3">
    <source>
        <dbReference type="SAM" id="Phobius"/>
    </source>
</evidence>
<dbReference type="GeneID" id="126910766"/>
<evidence type="ECO:0000313" key="6">
    <source>
        <dbReference type="RefSeq" id="XP_050550324.1"/>
    </source>
</evidence>
<organism evidence="5 6">
    <name type="scientific">Spodoptera frugiperda</name>
    <name type="common">Fall armyworm</name>
    <dbReference type="NCBI Taxonomy" id="7108"/>
    <lineage>
        <taxon>Eukaryota</taxon>
        <taxon>Metazoa</taxon>
        <taxon>Ecdysozoa</taxon>
        <taxon>Arthropoda</taxon>
        <taxon>Hexapoda</taxon>
        <taxon>Insecta</taxon>
        <taxon>Pterygota</taxon>
        <taxon>Neoptera</taxon>
        <taxon>Endopterygota</taxon>
        <taxon>Lepidoptera</taxon>
        <taxon>Glossata</taxon>
        <taxon>Ditrysia</taxon>
        <taxon>Noctuoidea</taxon>
        <taxon>Noctuidae</taxon>
        <taxon>Amphipyrinae</taxon>
        <taxon>Spodoptera</taxon>
    </lineage>
</organism>
<dbReference type="PANTHER" id="PTHR39957">
    <property type="entry name" value="AT09846P1-RELATED"/>
    <property type="match status" value="1"/>
</dbReference>
<reference evidence="6" key="1">
    <citation type="submission" date="2025-08" db="UniProtKB">
        <authorList>
            <consortium name="RefSeq"/>
        </authorList>
    </citation>
    <scope>IDENTIFICATION</scope>
    <source>
        <tissue evidence="6">Whole larval tissue</tissue>
    </source>
</reference>
<accession>A0A9R0ETJ8</accession>
<dbReference type="Proteomes" id="UP000829999">
    <property type="component" value="Chromosome 6"/>
</dbReference>
<proteinExistence type="predicted"/>
<keyword evidence="2" id="KW-0964">Secreted</keyword>
<dbReference type="RefSeq" id="XP_050550324.1">
    <property type="nucleotide sequence ID" value="XM_050694367.1"/>
</dbReference>
<dbReference type="InterPro" id="IPR029277">
    <property type="entry name" value="SVWC_dom"/>
</dbReference>
<dbReference type="InterPro" id="IPR053308">
    <property type="entry name" value="Vago-like"/>
</dbReference>
<evidence type="ECO:0000259" key="4">
    <source>
        <dbReference type="SMART" id="SM01318"/>
    </source>
</evidence>
<dbReference type="AlphaFoldDB" id="A0A9R0ETJ8"/>
<keyword evidence="5" id="KW-1185">Reference proteome</keyword>
<keyword evidence="3" id="KW-1133">Transmembrane helix</keyword>
<dbReference type="GO" id="GO:0005576">
    <property type="term" value="C:extracellular region"/>
    <property type="evidence" value="ECO:0007669"/>
    <property type="project" value="UniProtKB-SubCell"/>
</dbReference>
<dbReference type="SMART" id="SM01318">
    <property type="entry name" value="SVWC"/>
    <property type="match status" value="1"/>
</dbReference>
<name>A0A9R0ETJ8_SPOFR</name>
<feature type="transmembrane region" description="Helical" evidence="3">
    <location>
        <begin position="21"/>
        <end position="40"/>
    </location>
</feature>
<keyword evidence="3" id="KW-0472">Membrane</keyword>
<gene>
    <name evidence="6" type="primary">LOC126910766</name>
</gene>
<comment type="subcellular location">
    <subcellularLocation>
        <location evidence="1">Secreted</location>
    </subcellularLocation>
</comment>
<sequence>MLNSCKLHPNSRFERLLNNKMFSKIFIITLIVGIASAGIISGRHAPKPAALAHKEGCYIKDINDVIPYGGNVTLGDCTQVVCGKELLNYFSCGAQANTIPNCKLVGDLSKPYPECCPVLQCA</sequence>
<dbReference type="PANTHER" id="PTHR39957:SF1">
    <property type="entry name" value="AT09846P1-RELATED"/>
    <property type="match status" value="1"/>
</dbReference>
<evidence type="ECO:0000313" key="5">
    <source>
        <dbReference type="Proteomes" id="UP000829999"/>
    </source>
</evidence>
<evidence type="ECO:0000256" key="2">
    <source>
        <dbReference type="ARBA" id="ARBA00022525"/>
    </source>
</evidence>
<feature type="domain" description="Single" evidence="4">
    <location>
        <begin position="57"/>
        <end position="121"/>
    </location>
</feature>
<evidence type="ECO:0000256" key="1">
    <source>
        <dbReference type="ARBA" id="ARBA00004613"/>
    </source>
</evidence>
<protein>
    <submittedName>
        <fullName evidence="6">Uncharacterized protein LOC126910766 isoform X2</fullName>
    </submittedName>
</protein>